<evidence type="ECO:0000259" key="2">
    <source>
        <dbReference type="Pfam" id="PF01494"/>
    </source>
</evidence>
<dbReference type="Gene3D" id="3.50.50.60">
    <property type="entry name" value="FAD/NAD(P)-binding domain"/>
    <property type="match status" value="1"/>
</dbReference>
<dbReference type="RefSeq" id="WP_255928402.1">
    <property type="nucleotide sequence ID" value="NZ_JANFNH010000015.1"/>
</dbReference>
<dbReference type="PANTHER" id="PTHR43476">
    <property type="entry name" value="3-(3-HYDROXY-PHENYL)PROPIONATE/3-HYDROXYCINNAMIC ACID HYDROXYLASE"/>
    <property type="match status" value="1"/>
</dbReference>
<dbReference type="InterPro" id="IPR050631">
    <property type="entry name" value="PheA/TfdB_FAD_monoxygenase"/>
</dbReference>
<name>A0ABT1PDB2_9ACTN</name>
<gene>
    <name evidence="3" type="ORF">NON19_15335</name>
</gene>
<dbReference type="InterPro" id="IPR002938">
    <property type="entry name" value="FAD-bd"/>
</dbReference>
<dbReference type="SUPFAM" id="SSF51905">
    <property type="entry name" value="FAD/NAD(P)-binding domain"/>
    <property type="match status" value="1"/>
</dbReference>
<feature type="domain" description="FAD-binding" evidence="2">
    <location>
        <begin position="7"/>
        <end position="348"/>
    </location>
</feature>
<dbReference type="EMBL" id="JANFNH010000015">
    <property type="protein sequence ID" value="MCQ4043361.1"/>
    <property type="molecule type" value="Genomic_DNA"/>
</dbReference>
<organism evidence="3 4">
    <name type="scientific">Streptantibioticus rubrisoli</name>
    <dbReference type="NCBI Taxonomy" id="1387313"/>
    <lineage>
        <taxon>Bacteria</taxon>
        <taxon>Bacillati</taxon>
        <taxon>Actinomycetota</taxon>
        <taxon>Actinomycetes</taxon>
        <taxon>Kitasatosporales</taxon>
        <taxon>Streptomycetaceae</taxon>
        <taxon>Streptantibioticus</taxon>
    </lineage>
</organism>
<proteinExistence type="predicted"/>
<dbReference type="Pfam" id="PF01494">
    <property type="entry name" value="FAD_binding_3"/>
    <property type="match status" value="1"/>
</dbReference>
<dbReference type="SUPFAM" id="SSF54373">
    <property type="entry name" value="FAD-linked reductases, C-terminal domain"/>
    <property type="match status" value="1"/>
</dbReference>
<protein>
    <submittedName>
        <fullName evidence="3">4-hydroxybenzoate 3-monooxygenase</fullName>
    </submittedName>
</protein>
<reference evidence="3 4" key="1">
    <citation type="submission" date="2022-06" db="EMBL/GenBank/DDBJ databases">
        <title>Draft genome sequence of type strain Streptomyces rubrisoli DSM 42083.</title>
        <authorList>
            <person name="Duangmal K."/>
            <person name="Klaysubun C."/>
        </authorList>
    </citation>
    <scope>NUCLEOTIDE SEQUENCE [LARGE SCALE GENOMIC DNA]</scope>
    <source>
        <strain evidence="3 4">DSM 42083</strain>
    </source>
</reference>
<comment type="caution">
    <text evidence="3">The sequence shown here is derived from an EMBL/GenBank/DDBJ whole genome shotgun (WGS) entry which is preliminary data.</text>
</comment>
<dbReference type="PRINTS" id="PR00420">
    <property type="entry name" value="RNGMNOXGNASE"/>
</dbReference>
<evidence type="ECO:0000313" key="3">
    <source>
        <dbReference type="EMBL" id="MCQ4043361.1"/>
    </source>
</evidence>
<keyword evidence="1" id="KW-0560">Oxidoreductase</keyword>
<dbReference type="InterPro" id="IPR036188">
    <property type="entry name" value="FAD/NAD-bd_sf"/>
</dbReference>
<dbReference type="Gene3D" id="3.30.9.10">
    <property type="entry name" value="D-Amino Acid Oxidase, subunit A, domain 2"/>
    <property type="match status" value="1"/>
</dbReference>
<evidence type="ECO:0000313" key="4">
    <source>
        <dbReference type="Proteomes" id="UP001206206"/>
    </source>
</evidence>
<accession>A0ABT1PDB2</accession>
<sequence>MTTVTTRTQVAVIGAGPAGLCTANLLRQRGVDCVVLEARSREFIERHPRAGFLEEWAVRELERYGLAERLLQLAGRHGSFEFRFDARRHQVRYAELTGQHHFVYPQQELVTDLVAQYADALGGDIRFEVDDVRLHDLTTDRPSVTYTDANTGQRHRVECAYLAGCDGARGVSRRHLPAGEHVVASREYGIGWLALLVEAPPSADGVVFGLHPRGFAAHMARTPQVTRFYLQCPPGDDTANWSHERVWRELHARLAVPGAPISEGRIIERQVLGMHNYVVEPMSHGRLHLAGDSAHLVAPIGAKGMNLALNDAFALSEALTARLRDGDERGLAEYSARCLRRVWQYQEFSQWFADVLHGATHPDPFQARTAEARLRRLLDSPSAATAFCELYIGKLTD</sequence>
<evidence type="ECO:0000256" key="1">
    <source>
        <dbReference type="ARBA" id="ARBA00023002"/>
    </source>
</evidence>
<dbReference type="PANTHER" id="PTHR43476:SF5">
    <property type="entry name" value="FAD-DEPENDENT MONOOXYGENASE"/>
    <property type="match status" value="1"/>
</dbReference>
<dbReference type="Proteomes" id="UP001206206">
    <property type="component" value="Unassembled WGS sequence"/>
</dbReference>
<keyword evidence="4" id="KW-1185">Reference proteome</keyword>
<dbReference type="NCBIfam" id="NF006091">
    <property type="entry name" value="PRK08243.1"/>
    <property type="match status" value="1"/>
</dbReference>